<keyword evidence="4" id="KW-1185">Reference proteome</keyword>
<evidence type="ECO:0000259" key="2">
    <source>
        <dbReference type="Pfam" id="PF13193"/>
    </source>
</evidence>
<accession>A0ABU8WH85</accession>
<proteinExistence type="predicted"/>
<comment type="caution">
    <text evidence="3">The sequence shown here is derived from an EMBL/GenBank/DDBJ whole genome shotgun (WGS) entry which is preliminary data.</text>
</comment>
<feature type="domain" description="AMP-binding enzyme C-terminal" evidence="2">
    <location>
        <begin position="425"/>
        <end position="500"/>
    </location>
</feature>
<dbReference type="InterPro" id="IPR050237">
    <property type="entry name" value="ATP-dep_AMP-bd_enzyme"/>
</dbReference>
<dbReference type="Pfam" id="PF13193">
    <property type="entry name" value="AMP-binding_C"/>
    <property type="match status" value="1"/>
</dbReference>
<name>A0ABU8WH85_9BURK</name>
<gene>
    <name evidence="3" type="ORF">WKW82_09445</name>
</gene>
<dbReference type="EC" id="6.2.1.3" evidence="3"/>
<sequence length="519" mass="56769">MYFTQGLHRAVQQHPDRIAVRFADRERTFREFADRVARLAGALQKLGMQPGDRVAMLSLNSDRYLEYQMAVLWGGGVLNPCNIRWSAPEILYSLNDSGSIILLVDATFAPLVEPFRRDAATLRSVIYCGDGEAHANMLDYETLLRDATPVPDAVRRGEDLAGIFYTGGTTGFPKGVMLSHTNLCSSGLALRAEGLASPGGTYLHAAPMFHLADMGISTPHWIEGNTHSIIPMFNPEQVLDTIERDRVTHTLLVPTMIQMLVDHPAMQKTRDLSSLEGIAYGASPISEAVLERAMAALPNVEFTQAYGMTELSPVATVNPAWYHTPEARHLGKLRSAGRASHCMEVRIVDPFGDEVPLGTVGEVVVRGPNVMQGYWNKPELTAAALRDGWMHTGDGAWMDSDGFIFIADRLKDMIVSGGENVYSAEVENAIAQHPAVAACAVIGIPSEKWGESVHAVVVRKPQQEVECEALIAHCKTLIAGYKCPRSVDFVEALPLSGAGKVLKTKLREPFWQGRERAVA</sequence>
<dbReference type="Proteomes" id="UP001385892">
    <property type="component" value="Unassembled WGS sequence"/>
</dbReference>
<dbReference type="CDD" id="cd17631">
    <property type="entry name" value="FACL_FadD13-like"/>
    <property type="match status" value="1"/>
</dbReference>
<protein>
    <submittedName>
        <fullName evidence="3">Long-chain-fatty-acid--CoA ligase</fullName>
        <ecNumber evidence="3">6.2.1.3</ecNumber>
    </submittedName>
</protein>
<reference evidence="3 4" key="1">
    <citation type="submission" date="2024-03" db="EMBL/GenBank/DDBJ databases">
        <title>Novel species of the genus Variovorax.</title>
        <authorList>
            <person name="Liu Q."/>
            <person name="Xin Y.-H."/>
        </authorList>
    </citation>
    <scope>NUCLEOTIDE SEQUENCE [LARGE SCALE GENOMIC DNA]</scope>
    <source>
        <strain evidence="3 4">KACC 18900</strain>
    </source>
</reference>
<dbReference type="InterPro" id="IPR045851">
    <property type="entry name" value="AMP-bd_C_sf"/>
</dbReference>
<dbReference type="Gene3D" id="3.40.50.12780">
    <property type="entry name" value="N-terminal domain of ligase-like"/>
    <property type="match status" value="1"/>
</dbReference>
<dbReference type="Pfam" id="PF00501">
    <property type="entry name" value="AMP-binding"/>
    <property type="match status" value="1"/>
</dbReference>
<dbReference type="Gene3D" id="3.30.300.30">
    <property type="match status" value="1"/>
</dbReference>
<evidence type="ECO:0000313" key="3">
    <source>
        <dbReference type="EMBL" id="MEJ8846872.1"/>
    </source>
</evidence>
<dbReference type="PANTHER" id="PTHR43767:SF1">
    <property type="entry name" value="NONRIBOSOMAL PEPTIDE SYNTHASE PES1 (EUROFUNG)-RELATED"/>
    <property type="match status" value="1"/>
</dbReference>
<evidence type="ECO:0000259" key="1">
    <source>
        <dbReference type="Pfam" id="PF00501"/>
    </source>
</evidence>
<dbReference type="GO" id="GO:0004467">
    <property type="term" value="F:long-chain fatty acid-CoA ligase activity"/>
    <property type="evidence" value="ECO:0007669"/>
    <property type="project" value="UniProtKB-EC"/>
</dbReference>
<organism evidence="3 4">
    <name type="scientific">Variovorax rhizosphaerae</name>
    <dbReference type="NCBI Taxonomy" id="1836200"/>
    <lineage>
        <taxon>Bacteria</taxon>
        <taxon>Pseudomonadati</taxon>
        <taxon>Pseudomonadota</taxon>
        <taxon>Betaproteobacteria</taxon>
        <taxon>Burkholderiales</taxon>
        <taxon>Comamonadaceae</taxon>
        <taxon>Variovorax</taxon>
    </lineage>
</organism>
<dbReference type="InterPro" id="IPR020845">
    <property type="entry name" value="AMP-binding_CS"/>
</dbReference>
<keyword evidence="3" id="KW-0436">Ligase</keyword>
<dbReference type="SUPFAM" id="SSF56801">
    <property type="entry name" value="Acetyl-CoA synthetase-like"/>
    <property type="match status" value="1"/>
</dbReference>
<dbReference type="InterPro" id="IPR042099">
    <property type="entry name" value="ANL_N_sf"/>
</dbReference>
<dbReference type="InterPro" id="IPR000873">
    <property type="entry name" value="AMP-dep_synth/lig_dom"/>
</dbReference>
<evidence type="ECO:0000313" key="4">
    <source>
        <dbReference type="Proteomes" id="UP001385892"/>
    </source>
</evidence>
<dbReference type="EMBL" id="JBBKZT010000004">
    <property type="protein sequence ID" value="MEJ8846872.1"/>
    <property type="molecule type" value="Genomic_DNA"/>
</dbReference>
<dbReference type="RefSeq" id="WP_340342026.1">
    <property type="nucleotide sequence ID" value="NZ_JBBKZT010000004.1"/>
</dbReference>
<dbReference type="PANTHER" id="PTHR43767">
    <property type="entry name" value="LONG-CHAIN-FATTY-ACID--COA LIGASE"/>
    <property type="match status" value="1"/>
</dbReference>
<feature type="domain" description="AMP-dependent synthetase/ligase" evidence="1">
    <location>
        <begin position="8"/>
        <end position="375"/>
    </location>
</feature>
<dbReference type="NCBIfam" id="NF004837">
    <property type="entry name" value="PRK06187.1"/>
    <property type="match status" value="1"/>
</dbReference>
<dbReference type="InterPro" id="IPR025110">
    <property type="entry name" value="AMP-bd_C"/>
</dbReference>
<dbReference type="PROSITE" id="PS00455">
    <property type="entry name" value="AMP_BINDING"/>
    <property type="match status" value="1"/>
</dbReference>